<dbReference type="PANTHER" id="PTHR33452">
    <property type="entry name" value="OXIDOREDUCTASE CATD-RELATED"/>
    <property type="match status" value="1"/>
</dbReference>
<dbReference type="InterPro" id="IPR032808">
    <property type="entry name" value="DoxX"/>
</dbReference>
<dbReference type="Pfam" id="PF07681">
    <property type="entry name" value="DoxX"/>
    <property type="match status" value="1"/>
</dbReference>
<feature type="transmembrane region" description="Helical" evidence="7">
    <location>
        <begin position="15"/>
        <end position="36"/>
    </location>
</feature>
<evidence type="ECO:0000313" key="8">
    <source>
        <dbReference type="EMBL" id="RDB02751.1"/>
    </source>
</evidence>
<keyword evidence="5 7" id="KW-1133">Transmembrane helix</keyword>
<organism evidence="8 9">
    <name type="scientific">Runella aurantiaca</name>
    <dbReference type="NCBI Taxonomy" id="2282308"/>
    <lineage>
        <taxon>Bacteria</taxon>
        <taxon>Pseudomonadati</taxon>
        <taxon>Bacteroidota</taxon>
        <taxon>Cytophagia</taxon>
        <taxon>Cytophagales</taxon>
        <taxon>Spirosomataceae</taxon>
        <taxon>Runella</taxon>
    </lineage>
</organism>
<evidence type="ECO:0000256" key="1">
    <source>
        <dbReference type="ARBA" id="ARBA00004651"/>
    </source>
</evidence>
<reference evidence="8 9" key="1">
    <citation type="submission" date="2018-07" db="EMBL/GenBank/DDBJ databases">
        <title>Genome analysis of Runella aurantiaca.</title>
        <authorList>
            <person name="Yang X."/>
        </authorList>
    </citation>
    <scope>NUCLEOTIDE SEQUENCE [LARGE SCALE GENOMIC DNA]</scope>
    <source>
        <strain evidence="8 9">YX9</strain>
    </source>
</reference>
<dbReference type="PANTHER" id="PTHR33452:SF1">
    <property type="entry name" value="INNER MEMBRANE PROTEIN YPHA-RELATED"/>
    <property type="match status" value="1"/>
</dbReference>
<gene>
    <name evidence="8" type="ORF">DVG78_26925</name>
</gene>
<accession>A0A369HYY8</accession>
<comment type="subcellular location">
    <subcellularLocation>
        <location evidence="1">Cell membrane</location>
        <topology evidence="1">Multi-pass membrane protein</topology>
    </subcellularLocation>
</comment>
<dbReference type="InterPro" id="IPR051907">
    <property type="entry name" value="DoxX-like_oxidoreductase"/>
</dbReference>
<dbReference type="OrthoDB" id="9813193at2"/>
<feature type="transmembrane region" description="Helical" evidence="7">
    <location>
        <begin position="84"/>
        <end position="103"/>
    </location>
</feature>
<dbReference type="AlphaFoldDB" id="A0A369HYY8"/>
<keyword evidence="3" id="KW-1003">Cell membrane</keyword>
<dbReference type="GO" id="GO:0005886">
    <property type="term" value="C:plasma membrane"/>
    <property type="evidence" value="ECO:0007669"/>
    <property type="project" value="UniProtKB-SubCell"/>
</dbReference>
<dbReference type="Proteomes" id="UP000253141">
    <property type="component" value="Unassembled WGS sequence"/>
</dbReference>
<protein>
    <submittedName>
        <fullName evidence="8">DoxX family protein</fullName>
    </submittedName>
</protein>
<evidence type="ECO:0000313" key="9">
    <source>
        <dbReference type="Proteomes" id="UP000253141"/>
    </source>
</evidence>
<dbReference type="RefSeq" id="WP_114464094.1">
    <property type="nucleotide sequence ID" value="NZ_QPIW01000036.1"/>
</dbReference>
<proteinExistence type="inferred from homology"/>
<evidence type="ECO:0000256" key="5">
    <source>
        <dbReference type="ARBA" id="ARBA00022989"/>
    </source>
</evidence>
<evidence type="ECO:0000256" key="7">
    <source>
        <dbReference type="SAM" id="Phobius"/>
    </source>
</evidence>
<keyword evidence="9" id="KW-1185">Reference proteome</keyword>
<comment type="similarity">
    <text evidence="2">Belongs to the DoxX family.</text>
</comment>
<name>A0A369HYY8_9BACT</name>
<evidence type="ECO:0000256" key="3">
    <source>
        <dbReference type="ARBA" id="ARBA00022475"/>
    </source>
</evidence>
<sequence>MATITSQTPIGSHRLYDIALLTVRIGISLMMLTHGLPKLELLLSDGGSKFPSVGGMSPALTLGLTVFSEFVCSLLLIFGLFTRFALAALAFTMFVAALVVHAADDFSVKEMSLHYLLVYSMLLLTGGGRFSIDHWWKLERNKKSINS</sequence>
<feature type="transmembrane region" description="Helical" evidence="7">
    <location>
        <begin position="56"/>
        <end position="77"/>
    </location>
</feature>
<keyword evidence="6 7" id="KW-0472">Membrane</keyword>
<evidence type="ECO:0000256" key="4">
    <source>
        <dbReference type="ARBA" id="ARBA00022692"/>
    </source>
</evidence>
<comment type="caution">
    <text evidence="8">The sequence shown here is derived from an EMBL/GenBank/DDBJ whole genome shotgun (WGS) entry which is preliminary data.</text>
</comment>
<dbReference type="EMBL" id="QPIW01000036">
    <property type="protein sequence ID" value="RDB02751.1"/>
    <property type="molecule type" value="Genomic_DNA"/>
</dbReference>
<evidence type="ECO:0000256" key="6">
    <source>
        <dbReference type="ARBA" id="ARBA00023136"/>
    </source>
</evidence>
<feature type="transmembrane region" description="Helical" evidence="7">
    <location>
        <begin position="115"/>
        <end position="132"/>
    </location>
</feature>
<evidence type="ECO:0000256" key="2">
    <source>
        <dbReference type="ARBA" id="ARBA00006679"/>
    </source>
</evidence>
<keyword evidence="4 7" id="KW-0812">Transmembrane</keyword>